<dbReference type="SUPFAM" id="SSF55718">
    <property type="entry name" value="SCP-like"/>
    <property type="match status" value="1"/>
</dbReference>
<dbReference type="EMBL" id="FWFF01000001">
    <property type="protein sequence ID" value="SLM88501.1"/>
    <property type="molecule type" value="Genomic_DNA"/>
</dbReference>
<keyword evidence="2" id="KW-1185">Reference proteome</keyword>
<sequence>MTSPAFPSLGALPGIAPGTLLATIAVTTESGTLGLADGAAASALRPLAAGSGDVRAARIALAPGASVPGDAPTTAQAEAVVTALVGTREGTVAEVAVTLTSTPTADVPTADAEVLGTVELSVLTDLPAPQPGAAPGTREWAGLLQEKLTADKEFSDLIETYDGTIGLRIGGREVHIRGYRGRVLEVTSRSIRGADFVIDISGAEFVSLMRAESNMFMESAMLRRLSSSGSGYEYLRMTTALIRVIDLCRGLAAEAGWGHPAAATDTARSEGASA</sequence>
<dbReference type="RefSeq" id="WP_087003062.1">
    <property type="nucleotide sequence ID" value="NZ_FWFF01000001.1"/>
</dbReference>
<evidence type="ECO:0000313" key="1">
    <source>
        <dbReference type="EMBL" id="SLM88501.1"/>
    </source>
</evidence>
<dbReference type="Proteomes" id="UP000196581">
    <property type="component" value="Unassembled WGS sequence"/>
</dbReference>
<dbReference type="Gene3D" id="3.30.1050.10">
    <property type="entry name" value="SCP2 sterol-binding domain"/>
    <property type="match status" value="1"/>
</dbReference>
<evidence type="ECO:0000313" key="2">
    <source>
        <dbReference type="Proteomes" id="UP000196581"/>
    </source>
</evidence>
<proteinExistence type="predicted"/>
<reference evidence="2" key="1">
    <citation type="submission" date="2017-02" db="EMBL/GenBank/DDBJ databases">
        <authorList>
            <person name="Dridi B."/>
        </authorList>
    </citation>
    <scope>NUCLEOTIDE SEQUENCE [LARGE SCALE GENOMIC DNA]</scope>
    <source>
        <strain evidence="2">B Co 03.10</strain>
    </source>
</reference>
<protein>
    <submittedName>
        <fullName evidence="1">Uncharacterized protein</fullName>
    </submittedName>
</protein>
<dbReference type="AlphaFoldDB" id="A0A1X6WVU0"/>
<organism evidence="1 2">
    <name type="scientific">Brevibacterium yomogidense</name>
    <dbReference type="NCBI Taxonomy" id="946573"/>
    <lineage>
        <taxon>Bacteria</taxon>
        <taxon>Bacillati</taxon>
        <taxon>Actinomycetota</taxon>
        <taxon>Actinomycetes</taxon>
        <taxon>Micrococcales</taxon>
        <taxon>Brevibacteriaceae</taxon>
        <taxon>Brevibacterium</taxon>
    </lineage>
</organism>
<dbReference type="InterPro" id="IPR036527">
    <property type="entry name" value="SCP2_sterol-bd_dom_sf"/>
</dbReference>
<gene>
    <name evidence="1" type="ORF">FM105_00445</name>
</gene>
<name>A0A1X6WVU0_9MICO</name>
<accession>A0A1X6WVU0</accession>